<dbReference type="Proteomes" id="UP000811609">
    <property type="component" value="Chromosome 3"/>
</dbReference>
<accession>A0A8T1R5V6</accession>
<protein>
    <submittedName>
        <fullName evidence="1">Uncharacterized protein</fullName>
    </submittedName>
</protein>
<evidence type="ECO:0000313" key="2">
    <source>
        <dbReference type="Proteomes" id="UP000811609"/>
    </source>
</evidence>
<comment type="caution">
    <text evidence="1">The sequence shown here is derived from an EMBL/GenBank/DDBJ whole genome shotgun (WGS) entry which is preliminary data.</text>
</comment>
<reference evidence="1" key="1">
    <citation type="submission" date="2020-12" db="EMBL/GenBank/DDBJ databases">
        <title>WGS assembly of Carya illinoinensis cv. Pawnee.</title>
        <authorList>
            <person name="Platts A."/>
            <person name="Shu S."/>
            <person name="Wright S."/>
            <person name="Barry K."/>
            <person name="Edger P."/>
            <person name="Pires J.C."/>
            <person name="Schmutz J."/>
        </authorList>
    </citation>
    <scope>NUCLEOTIDE SEQUENCE</scope>
    <source>
        <tissue evidence="1">Leaf</tissue>
    </source>
</reference>
<gene>
    <name evidence="1" type="ORF">CIPAW_03G197300</name>
</gene>
<sequence length="40" mass="4531">MFGEDKNDDARVQCSLQLEKASDKKGWLSLFTTVIWLSLG</sequence>
<name>A0A8T1R5V6_CARIL</name>
<organism evidence="1 2">
    <name type="scientific">Carya illinoinensis</name>
    <name type="common">Pecan</name>
    <dbReference type="NCBI Taxonomy" id="32201"/>
    <lineage>
        <taxon>Eukaryota</taxon>
        <taxon>Viridiplantae</taxon>
        <taxon>Streptophyta</taxon>
        <taxon>Embryophyta</taxon>
        <taxon>Tracheophyta</taxon>
        <taxon>Spermatophyta</taxon>
        <taxon>Magnoliopsida</taxon>
        <taxon>eudicotyledons</taxon>
        <taxon>Gunneridae</taxon>
        <taxon>Pentapetalae</taxon>
        <taxon>rosids</taxon>
        <taxon>fabids</taxon>
        <taxon>Fagales</taxon>
        <taxon>Juglandaceae</taxon>
        <taxon>Carya</taxon>
    </lineage>
</organism>
<keyword evidence="2" id="KW-1185">Reference proteome</keyword>
<proteinExistence type="predicted"/>
<dbReference type="EMBL" id="CM031811">
    <property type="protein sequence ID" value="KAG6661753.1"/>
    <property type="molecule type" value="Genomic_DNA"/>
</dbReference>
<dbReference type="AlphaFoldDB" id="A0A8T1R5V6"/>
<evidence type="ECO:0000313" key="1">
    <source>
        <dbReference type="EMBL" id="KAG6661753.1"/>
    </source>
</evidence>